<dbReference type="GO" id="GO:0050135">
    <property type="term" value="F:NADP+ nucleosidase activity"/>
    <property type="evidence" value="ECO:0007669"/>
    <property type="project" value="InterPro"/>
</dbReference>
<sequence>MAKINQALIERLGSKLGIGDKAVYARIAKVVNETALDRHLAALLLAMRNGINVHRFSTEAQRAEVRGALRNGREHEFNSADSGSEMVERAVQRRSAKASKQKPAKKRTIDNTIFVVHGRDEALRRSMFDFLRALDLNPKEWDHVLREARGNNPYIGNVLDEVMEKAQAVVVMLTPDDLVQLKDQFVGRDEKNTEGYPLGQARPNVLFEAGLAMGRHPEKTVLVQIGRVKPFSDVGGRHILRLSESTESRNDLANRLEKIGCKVNRIGRDWMKAGDFVPTEPKAAKKR</sequence>
<organism evidence="3">
    <name type="scientific">Rhodopseudomonas palustris (strain BisA53)</name>
    <dbReference type="NCBI Taxonomy" id="316055"/>
    <lineage>
        <taxon>Bacteria</taxon>
        <taxon>Pseudomonadati</taxon>
        <taxon>Pseudomonadota</taxon>
        <taxon>Alphaproteobacteria</taxon>
        <taxon>Hyphomicrobiales</taxon>
        <taxon>Nitrobacteraceae</taxon>
        <taxon>Rhodopseudomonas</taxon>
    </lineage>
</organism>
<dbReference type="Pfam" id="PF10137">
    <property type="entry name" value="CAP12-PCTIR_TIR"/>
    <property type="match status" value="1"/>
</dbReference>
<dbReference type="AlphaFoldDB" id="Q07LD9"/>
<dbReference type="EMBL" id="CP000463">
    <property type="protein sequence ID" value="ABJ07245.1"/>
    <property type="molecule type" value="Genomic_DNA"/>
</dbReference>
<feature type="domain" description="CD-NTase-associated protein 12/Pycsar effector protein TIR" evidence="2">
    <location>
        <begin position="113"/>
        <end position="242"/>
    </location>
</feature>
<dbReference type="OrthoDB" id="8137562at2"/>
<evidence type="ECO:0000259" key="2">
    <source>
        <dbReference type="Pfam" id="PF10137"/>
    </source>
</evidence>
<feature type="region of interest" description="Disordered" evidence="1">
    <location>
        <begin position="69"/>
        <end position="104"/>
    </location>
</feature>
<dbReference type="KEGG" id="rpe:RPE_3312"/>
<evidence type="ECO:0000256" key="1">
    <source>
        <dbReference type="SAM" id="MobiDB-lite"/>
    </source>
</evidence>
<accession>Q07LD9</accession>
<name>Q07LD9_RHOP5</name>
<proteinExistence type="predicted"/>
<gene>
    <name evidence="3" type="ordered locus">RPE_3312</name>
</gene>
<dbReference type="HOGENOM" id="CLU_1014247_0_0_5"/>
<feature type="compositionally biased region" description="Basic residues" evidence="1">
    <location>
        <begin position="92"/>
        <end position="104"/>
    </location>
</feature>
<protein>
    <recommendedName>
        <fullName evidence="2">CD-NTase-associated protein 12/Pycsar effector protein TIR domain-containing protein</fullName>
    </recommendedName>
</protein>
<dbReference type="InterPro" id="IPR019302">
    <property type="entry name" value="CAP12/PCTIR_TIR_dom"/>
</dbReference>
<dbReference type="eggNOG" id="COG4271">
    <property type="taxonomic scope" value="Bacteria"/>
</dbReference>
<reference evidence="3" key="1">
    <citation type="submission" date="2006-09" db="EMBL/GenBank/DDBJ databases">
        <title>Complete sequence of Rhodopseudomonas palustris BisA53.</title>
        <authorList>
            <consortium name="US DOE Joint Genome Institute"/>
            <person name="Copeland A."/>
            <person name="Lucas S."/>
            <person name="Lapidus A."/>
            <person name="Barry K."/>
            <person name="Detter J.C."/>
            <person name="Glavina del Rio T."/>
            <person name="Hammon N."/>
            <person name="Israni S."/>
            <person name="Dalin E."/>
            <person name="Tice H."/>
            <person name="Pitluck S."/>
            <person name="Chain P."/>
            <person name="Malfatti S."/>
            <person name="Shin M."/>
            <person name="Vergez L."/>
            <person name="Schmutz J."/>
            <person name="Larimer F."/>
            <person name="Land M."/>
            <person name="Hauser L."/>
            <person name="Pelletier D.A."/>
            <person name="Kyrpides N."/>
            <person name="Kim E."/>
            <person name="Harwood C.S."/>
            <person name="Oda Y."/>
            <person name="Richardson P."/>
        </authorList>
    </citation>
    <scope>NUCLEOTIDE SEQUENCE [LARGE SCALE GENOMIC DNA]</scope>
    <source>
        <strain evidence="3">BisA53</strain>
    </source>
</reference>
<evidence type="ECO:0000313" key="3">
    <source>
        <dbReference type="EMBL" id="ABJ07245.1"/>
    </source>
</evidence>
<feature type="compositionally biased region" description="Basic and acidic residues" evidence="1">
    <location>
        <begin position="69"/>
        <end position="78"/>
    </location>
</feature>